<keyword evidence="3" id="KW-1185">Reference proteome</keyword>
<reference evidence="2 3" key="1">
    <citation type="submission" date="2022-04" db="EMBL/GenBank/DDBJ databases">
        <title>Genome diversity in the genus Frankia.</title>
        <authorList>
            <person name="Carlos-Shanley C."/>
            <person name="Hahn D."/>
        </authorList>
    </citation>
    <scope>NUCLEOTIDE SEQUENCE [LARGE SCALE GENOMIC DNA]</scope>
    <source>
        <strain evidence="2 3">Ag45/Mut15</strain>
    </source>
</reference>
<evidence type="ECO:0000313" key="3">
    <source>
        <dbReference type="Proteomes" id="UP001201873"/>
    </source>
</evidence>
<accession>A0ABT0K4V2</accession>
<name>A0ABT0K4V2_9ACTN</name>
<dbReference type="PANTHER" id="PTHR35337:SF1">
    <property type="entry name" value="SLR1478 PROTEIN"/>
    <property type="match status" value="1"/>
</dbReference>
<gene>
    <name evidence="2" type="ORF">MXD59_24065</name>
</gene>
<dbReference type="RefSeq" id="WP_248826867.1">
    <property type="nucleotide sequence ID" value="NZ_JALKFT010000045.1"/>
</dbReference>
<keyword evidence="1" id="KW-1133">Transmembrane helix</keyword>
<feature type="transmembrane region" description="Helical" evidence="1">
    <location>
        <begin position="289"/>
        <end position="309"/>
    </location>
</feature>
<dbReference type="EMBL" id="JALKFT010000045">
    <property type="protein sequence ID" value="MCK9878800.1"/>
    <property type="molecule type" value="Genomic_DNA"/>
</dbReference>
<evidence type="ECO:0000313" key="2">
    <source>
        <dbReference type="EMBL" id="MCK9878800.1"/>
    </source>
</evidence>
<comment type="caution">
    <text evidence="2">The sequence shown here is derived from an EMBL/GenBank/DDBJ whole genome shotgun (WGS) entry which is preliminary data.</text>
</comment>
<dbReference type="Pfam" id="PF01944">
    <property type="entry name" value="SpoIIM"/>
    <property type="match status" value="1"/>
</dbReference>
<evidence type="ECO:0000256" key="1">
    <source>
        <dbReference type="SAM" id="Phobius"/>
    </source>
</evidence>
<proteinExistence type="predicted"/>
<feature type="transmembrane region" description="Helical" evidence="1">
    <location>
        <begin position="213"/>
        <end position="240"/>
    </location>
</feature>
<dbReference type="InterPro" id="IPR002798">
    <property type="entry name" value="SpoIIM-like"/>
</dbReference>
<keyword evidence="1" id="KW-0472">Membrane</keyword>
<dbReference type="PANTHER" id="PTHR35337">
    <property type="entry name" value="SLR1478 PROTEIN"/>
    <property type="match status" value="1"/>
</dbReference>
<organism evidence="2 3">
    <name type="scientific">Frankia umida</name>
    <dbReference type="NCBI Taxonomy" id="573489"/>
    <lineage>
        <taxon>Bacteria</taxon>
        <taxon>Bacillati</taxon>
        <taxon>Actinomycetota</taxon>
        <taxon>Actinomycetes</taxon>
        <taxon>Frankiales</taxon>
        <taxon>Frankiaceae</taxon>
        <taxon>Frankia</taxon>
    </lineage>
</organism>
<feature type="transmembrane region" description="Helical" evidence="1">
    <location>
        <begin position="169"/>
        <end position="192"/>
    </location>
</feature>
<protein>
    <submittedName>
        <fullName evidence="2">Stage II sporulation protein M</fullName>
    </submittedName>
</protein>
<keyword evidence="1" id="KW-0812">Transmembrane</keyword>
<sequence length="336" mass="35428">MDLDAFVAVHRPVWVRLGHLVDRASRPRRMRAVELDELVDLYQRTATHLSVIRTRSYDTDLVDDLTNLVTRARAVVAGASDPGWHVLGRFLTVTFPLAVYQRRWWVLATAAGSVLLALAIGVWIVNDPQARASVIPPDSVEQLCRSDFASYYSENPAASFASRVWTNNAWVSAAAVAGGVVLGLPTLLVLLVNAVNAGILGGYMSGCGRTGQFFSLILPHGLLELTVVFVAGAVGLRLGWSVISPGPRRRVEALAAEGRSAVPVVLGAALALAVSGVIEAFVTPSNLPTAVRIGIGALAWAGFVGYVALYGSRAAAAGETADLDADQGAADLAPVV</sequence>
<feature type="transmembrane region" description="Helical" evidence="1">
    <location>
        <begin position="260"/>
        <end position="282"/>
    </location>
</feature>
<feature type="transmembrane region" description="Helical" evidence="1">
    <location>
        <begin position="104"/>
        <end position="125"/>
    </location>
</feature>
<dbReference type="Proteomes" id="UP001201873">
    <property type="component" value="Unassembled WGS sequence"/>
</dbReference>